<evidence type="ECO:0000313" key="1">
    <source>
        <dbReference type="EMBL" id="KAG9343931.1"/>
    </source>
</evidence>
<proteinExistence type="predicted"/>
<reference evidence="1" key="1">
    <citation type="thesis" date="2021" institute="BYU ScholarsArchive" country="Provo, UT, USA">
        <title>Applications of and Algorithms for Genome Assembly and Genomic Analyses with an Emphasis on Marine Teleosts.</title>
        <authorList>
            <person name="Pickett B.D."/>
        </authorList>
    </citation>
    <scope>NUCLEOTIDE SEQUENCE</scope>
    <source>
        <strain evidence="1">HI-2016</strain>
    </source>
</reference>
<accession>A0A8T2NXS5</accession>
<dbReference type="Proteomes" id="UP000824540">
    <property type="component" value="Unassembled WGS sequence"/>
</dbReference>
<dbReference type="AlphaFoldDB" id="A0A8T2NXS5"/>
<comment type="caution">
    <text evidence="1">The sequence shown here is derived from an EMBL/GenBank/DDBJ whole genome shotgun (WGS) entry which is preliminary data.</text>
</comment>
<sequence length="118" mass="12781">MCFFLNISALASNRPEVFINRTYLWIETNMRFIDLVFALSAARRGRGCVEGVAVKPESVSRGDVSFQAAEMVTPGGVIRPVKPDARTASGVHTEKPGAFSIRFWPKNLGSGVTAPAPL</sequence>
<dbReference type="EMBL" id="JAFBMS010000022">
    <property type="protein sequence ID" value="KAG9343931.1"/>
    <property type="molecule type" value="Genomic_DNA"/>
</dbReference>
<keyword evidence="2" id="KW-1185">Reference proteome</keyword>
<evidence type="ECO:0000313" key="2">
    <source>
        <dbReference type="Proteomes" id="UP000824540"/>
    </source>
</evidence>
<name>A0A8T2NXS5_9TELE</name>
<organism evidence="1 2">
    <name type="scientific">Albula glossodonta</name>
    <name type="common">roundjaw bonefish</name>
    <dbReference type="NCBI Taxonomy" id="121402"/>
    <lineage>
        <taxon>Eukaryota</taxon>
        <taxon>Metazoa</taxon>
        <taxon>Chordata</taxon>
        <taxon>Craniata</taxon>
        <taxon>Vertebrata</taxon>
        <taxon>Euteleostomi</taxon>
        <taxon>Actinopterygii</taxon>
        <taxon>Neopterygii</taxon>
        <taxon>Teleostei</taxon>
        <taxon>Albuliformes</taxon>
        <taxon>Albulidae</taxon>
        <taxon>Albula</taxon>
    </lineage>
</organism>
<gene>
    <name evidence="1" type="ORF">JZ751_013319</name>
</gene>
<protein>
    <submittedName>
        <fullName evidence="1">Uncharacterized protein</fullName>
    </submittedName>
</protein>